<comment type="similarity">
    <text evidence="1">Belongs to the HicA mRNA interferase family.</text>
</comment>
<name>A0A1F8F124_9BACT</name>
<proteinExistence type="inferred from homology"/>
<keyword evidence="6" id="KW-0694">RNA-binding</keyword>
<dbReference type="Proteomes" id="UP000176834">
    <property type="component" value="Unassembled WGS sequence"/>
</dbReference>
<dbReference type="Gene3D" id="3.30.920.30">
    <property type="entry name" value="Hypothetical protein"/>
    <property type="match status" value="1"/>
</dbReference>
<evidence type="ECO:0008006" key="10">
    <source>
        <dbReference type="Google" id="ProtNLM"/>
    </source>
</evidence>
<keyword evidence="3" id="KW-0540">Nuclease</keyword>
<dbReference type="GO" id="GO:0003729">
    <property type="term" value="F:mRNA binding"/>
    <property type="evidence" value="ECO:0007669"/>
    <property type="project" value="InterPro"/>
</dbReference>
<evidence type="ECO:0000256" key="6">
    <source>
        <dbReference type="ARBA" id="ARBA00022884"/>
    </source>
</evidence>
<accession>A0A1F8F124</accession>
<evidence type="ECO:0000256" key="7">
    <source>
        <dbReference type="ARBA" id="ARBA00023016"/>
    </source>
</evidence>
<keyword evidence="5" id="KW-0378">Hydrolase</keyword>
<dbReference type="SUPFAM" id="SSF54786">
    <property type="entry name" value="YcfA/nrd intein domain"/>
    <property type="match status" value="1"/>
</dbReference>
<dbReference type="InterPro" id="IPR012933">
    <property type="entry name" value="HicA_mRNA_interferase"/>
</dbReference>
<evidence type="ECO:0000256" key="3">
    <source>
        <dbReference type="ARBA" id="ARBA00022722"/>
    </source>
</evidence>
<comment type="caution">
    <text evidence="8">The sequence shown here is derived from an EMBL/GenBank/DDBJ whole genome shotgun (WGS) entry which is preliminary data.</text>
</comment>
<dbReference type="InterPro" id="IPR038570">
    <property type="entry name" value="HicA_sf"/>
</dbReference>
<keyword evidence="7" id="KW-0346">Stress response</keyword>
<dbReference type="EMBL" id="MGJN01000020">
    <property type="protein sequence ID" value="OGN06280.1"/>
    <property type="molecule type" value="Genomic_DNA"/>
</dbReference>
<keyword evidence="2" id="KW-1277">Toxin-antitoxin system</keyword>
<dbReference type="GO" id="GO:0004519">
    <property type="term" value="F:endonuclease activity"/>
    <property type="evidence" value="ECO:0007669"/>
    <property type="project" value="UniProtKB-KW"/>
</dbReference>
<sequence length="71" mass="8238">MLFTDIPAERAVKVFQKIGFWISRNIGTKHMGMTNGKRKIIIPRHNRLNPYTLKGIIRDAGLTDQEFKKLL</sequence>
<evidence type="ECO:0000256" key="5">
    <source>
        <dbReference type="ARBA" id="ARBA00022801"/>
    </source>
</evidence>
<dbReference type="GO" id="GO:0016787">
    <property type="term" value="F:hydrolase activity"/>
    <property type="evidence" value="ECO:0007669"/>
    <property type="project" value="UniProtKB-KW"/>
</dbReference>
<evidence type="ECO:0000256" key="1">
    <source>
        <dbReference type="ARBA" id="ARBA00006620"/>
    </source>
</evidence>
<dbReference type="AlphaFoldDB" id="A0A1F8F124"/>
<evidence type="ECO:0000313" key="8">
    <source>
        <dbReference type="EMBL" id="OGN06280.1"/>
    </source>
</evidence>
<evidence type="ECO:0000313" key="9">
    <source>
        <dbReference type="Proteomes" id="UP000176834"/>
    </source>
</evidence>
<reference evidence="8 9" key="1">
    <citation type="journal article" date="2016" name="Nat. Commun.">
        <title>Thousands of microbial genomes shed light on interconnected biogeochemical processes in an aquifer system.</title>
        <authorList>
            <person name="Anantharaman K."/>
            <person name="Brown C.T."/>
            <person name="Hug L.A."/>
            <person name="Sharon I."/>
            <person name="Castelle C.J."/>
            <person name="Probst A.J."/>
            <person name="Thomas B.C."/>
            <person name="Singh A."/>
            <person name="Wilkins M.J."/>
            <person name="Karaoz U."/>
            <person name="Brodie E.L."/>
            <person name="Williams K.H."/>
            <person name="Hubbard S.S."/>
            <person name="Banfield J.F."/>
        </authorList>
    </citation>
    <scope>NUCLEOTIDE SEQUENCE [LARGE SCALE GENOMIC DNA]</scope>
</reference>
<protein>
    <recommendedName>
        <fullName evidence="10">Addiction module toxin, HicA family</fullName>
    </recommendedName>
</protein>
<dbReference type="Pfam" id="PF07927">
    <property type="entry name" value="HicA_toxin"/>
    <property type="match status" value="1"/>
</dbReference>
<keyword evidence="4" id="KW-0255">Endonuclease</keyword>
<evidence type="ECO:0000256" key="4">
    <source>
        <dbReference type="ARBA" id="ARBA00022759"/>
    </source>
</evidence>
<evidence type="ECO:0000256" key="2">
    <source>
        <dbReference type="ARBA" id="ARBA00022649"/>
    </source>
</evidence>
<organism evidence="8 9">
    <name type="scientific">Candidatus Yanofskybacteria bacterium RIFCSPHIGHO2_02_FULL_38_22b</name>
    <dbReference type="NCBI Taxonomy" id="1802673"/>
    <lineage>
        <taxon>Bacteria</taxon>
        <taxon>Candidatus Yanofskyibacteriota</taxon>
    </lineage>
</organism>
<gene>
    <name evidence="8" type="ORF">A3B86_04140</name>
</gene>